<organism evidence="2 3">
    <name type="scientific">Mycolicibacterium hippocampi</name>
    <dbReference type="NCBI Taxonomy" id="659824"/>
    <lineage>
        <taxon>Bacteria</taxon>
        <taxon>Bacillati</taxon>
        <taxon>Actinomycetota</taxon>
        <taxon>Actinomycetes</taxon>
        <taxon>Mycobacteriales</taxon>
        <taxon>Mycobacteriaceae</taxon>
        <taxon>Mycolicibacterium</taxon>
    </lineage>
</organism>
<dbReference type="EMBL" id="BLLB01000002">
    <property type="protein sequence ID" value="GFH04785.1"/>
    <property type="molecule type" value="Genomic_DNA"/>
</dbReference>
<gene>
    <name evidence="2" type="ORF">MHIP_52680</name>
</gene>
<keyword evidence="1" id="KW-1133">Transmembrane helix</keyword>
<feature type="transmembrane region" description="Helical" evidence="1">
    <location>
        <begin position="51"/>
        <end position="72"/>
    </location>
</feature>
<name>A0A7I9ZUU5_9MYCO</name>
<keyword evidence="3" id="KW-1185">Reference proteome</keyword>
<feature type="transmembrane region" description="Helical" evidence="1">
    <location>
        <begin position="21"/>
        <end position="39"/>
    </location>
</feature>
<sequence length="136" mass="14244">MTTTLSSRLNESTDSLLRFAMRADGVLSGLTGIALLIFARQVAEISGTTPAIEYTTGGFFVVFGLVVLILAARPAIRTSGLVLAVGNLLFSVATVVVVLAGVWPLTTTGVVLVLGTGVYTLVMAELQYQGVRRIKG</sequence>
<dbReference type="AlphaFoldDB" id="A0A7I9ZUU5"/>
<dbReference type="RefSeq" id="WP_163894030.1">
    <property type="nucleotide sequence ID" value="NZ_BLLB01000002.1"/>
</dbReference>
<keyword evidence="1" id="KW-0812">Transmembrane</keyword>
<proteinExistence type="predicted"/>
<comment type="caution">
    <text evidence="2">The sequence shown here is derived from an EMBL/GenBank/DDBJ whole genome shotgun (WGS) entry which is preliminary data.</text>
</comment>
<evidence type="ECO:0000313" key="2">
    <source>
        <dbReference type="EMBL" id="GFH04785.1"/>
    </source>
</evidence>
<accession>A0A7I9ZUU5</accession>
<evidence type="ECO:0008006" key="4">
    <source>
        <dbReference type="Google" id="ProtNLM"/>
    </source>
</evidence>
<dbReference type="Proteomes" id="UP000465304">
    <property type="component" value="Unassembled WGS sequence"/>
</dbReference>
<reference evidence="2 3" key="1">
    <citation type="journal article" date="2019" name="Emerg. Microbes Infect.">
        <title>Comprehensive subspecies identification of 175 nontuberculous mycobacteria species based on 7547 genomic profiles.</title>
        <authorList>
            <person name="Matsumoto Y."/>
            <person name="Kinjo T."/>
            <person name="Motooka D."/>
            <person name="Nabeya D."/>
            <person name="Jung N."/>
            <person name="Uechi K."/>
            <person name="Horii T."/>
            <person name="Iida T."/>
            <person name="Fujita J."/>
            <person name="Nakamura S."/>
        </authorList>
    </citation>
    <scope>NUCLEOTIDE SEQUENCE [LARGE SCALE GENOMIC DNA]</scope>
    <source>
        <strain evidence="2 3">JCM 30996</strain>
    </source>
</reference>
<keyword evidence="1" id="KW-0472">Membrane</keyword>
<evidence type="ECO:0000256" key="1">
    <source>
        <dbReference type="SAM" id="Phobius"/>
    </source>
</evidence>
<evidence type="ECO:0000313" key="3">
    <source>
        <dbReference type="Proteomes" id="UP000465304"/>
    </source>
</evidence>
<feature type="transmembrane region" description="Helical" evidence="1">
    <location>
        <begin position="109"/>
        <end position="128"/>
    </location>
</feature>
<feature type="transmembrane region" description="Helical" evidence="1">
    <location>
        <begin position="81"/>
        <end position="103"/>
    </location>
</feature>
<protein>
    <recommendedName>
        <fullName evidence="4">Integral membrane protein</fullName>
    </recommendedName>
</protein>